<proteinExistence type="predicted"/>
<organism evidence="1 2">
    <name type="scientific">Adineta steineri</name>
    <dbReference type="NCBI Taxonomy" id="433720"/>
    <lineage>
        <taxon>Eukaryota</taxon>
        <taxon>Metazoa</taxon>
        <taxon>Spiralia</taxon>
        <taxon>Gnathifera</taxon>
        <taxon>Rotifera</taxon>
        <taxon>Eurotatoria</taxon>
        <taxon>Bdelloidea</taxon>
        <taxon>Adinetida</taxon>
        <taxon>Adinetidae</taxon>
        <taxon>Adineta</taxon>
    </lineage>
</organism>
<gene>
    <name evidence="1" type="ORF">OKA104_LOCUS48413</name>
</gene>
<dbReference type="Proteomes" id="UP000663881">
    <property type="component" value="Unassembled WGS sequence"/>
</dbReference>
<evidence type="ECO:0000313" key="2">
    <source>
        <dbReference type="Proteomes" id="UP000663881"/>
    </source>
</evidence>
<evidence type="ECO:0000313" key="1">
    <source>
        <dbReference type="EMBL" id="CAF4343468.1"/>
    </source>
</evidence>
<name>A0A820KHB4_9BILA</name>
<sequence>MPMLLLHEDMDQALPLPIPRRFFKQYSMINPNFIYIEMPRTGHTALGGSPMVDEEGTCGWNIVVSFMLSPTFEPDRSRLKKISPIDFAGTTAKAKQIAIQYFGTDNIWGTEKPNGT</sequence>
<reference evidence="1" key="1">
    <citation type="submission" date="2021-02" db="EMBL/GenBank/DDBJ databases">
        <authorList>
            <person name="Nowell W R."/>
        </authorList>
    </citation>
    <scope>NUCLEOTIDE SEQUENCE</scope>
</reference>
<dbReference type="AlphaFoldDB" id="A0A820KHB4"/>
<dbReference type="EMBL" id="CAJOAY010020862">
    <property type="protein sequence ID" value="CAF4343468.1"/>
    <property type="molecule type" value="Genomic_DNA"/>
</dbReference>
<feature type="non-terminal residue" evidence="1">
    <location>
        <position position="1"/>
    </location>
</feature>
<protein>
    <submittedName>
        <fullName evidence="1">Uncharacterized protein</fullName>
    </submittedName>
</protein>
<comment type="caution">
    <text evidence="1">The sequence shown here is derived from an EMBL/GenBank/DDBJ whole genome shotgun (WGS) entry which is preliminary data.</text>
</comment>
<accession>A0A820KHB4</accession>